<sequence length="206" mass="22942">MDGAEMIPTKICRYLLDLPDQNGYVPVDDNNRPRVKLAKYLWYDEPNPLGKPIPTVEEKLSMLFDSDNPVLDTNELKALHPKLYRLYPIQYWGPSQLIAQTTLKVYVGRVIPSSGISAQIGINFEIMVNVNLENGLKTDAIAKSYAIETALISALNGVNIGGVGVMTFNRYEHIESGSTTIYDDEGVNVGRLLRMSMSWMESGEGI</sequence>
<name>A0A8S5N045_9CAUD</name>
<accession>A0A8S5N045</accession>
<protein>
    <submittedName>
        <fullName evidence="1">Uncharacterized protein</fullName>
    </submittedName>
</protein>
<evidence type="ECO:0000313" key="1">
    <source>
        <dbReference type="EMBL" id="DAD87642.1"/>
    </source>
</evidence>
<organism evidence="1">
    <name type="scientific">Siphoviridae sp. ctoMB99</name>
    <dbReference type="NCBI Taxonomy" id="2826459"/>
    <lineage>
        <taxon>Viruses</taxon>
        <taxon>Duplodnaviria</taxon>
        <taxon>Heunggongvirae</taxon>
        <taxon>Uroviricota</taxon>
        <taxon>Caudoviricetes</taxon>
    </lineage>
</organism>
<reference evidence="1" key="1">
    <citation type="journal article" date="2021" name="Proc. Natl. Acad. Sci. U.S.A.">
        <title>A Catalog of Tens of Thousands of Viruses from Human Metagenomes Reveals Hidden Associations with Chronic Diseases.</title>
        <authorList>
            <person name="Tisza M.J."/>
            <person name="Buck C.B."/>
        </authorList>
    </citation>
    <scope>NUCLEOTIDE SEQUENCE</scope>
    <source>
        <strain evidence="1">CtoMB99</strain>
    </source>
</reference>
<dbReference type="EMBL" id="BK015023">
    <property type="protein sequence ID" value="DAD87642.1"/>
    <property type="molecule type" value="Genomic_DNA"/>
</dbReference>
<proteinExistence type="predicted"/>